<reference evidence="5" key="1">
    <citation type="submission" date="2015-11" db="EMBL/GenBank/DDBJ databases">
        <title>De novo transcriptome assembly of four potential Pierce s Disease insect vectors from Arizona vineyards.</title>
        <authorList>
            <person name="Tassone E.E."/>
        </authorList>
    </citation>
    <scope>NUCLEOTIDE SEQUENCE</scope>
</reference>
<feature type="compositionally biased region" description="Acidic residues" evidence="3">
    <location>
        <begin position="36"/>
        <end position="73"/>
    </location>
</feature>
<dbReference type="GO" id="GO:0005634">
    <property type="term" value="C:nucleus"/>
    <property type="evidence" value="ECO:0007669"/>
    <property type="project" value="TreeGrafter"/>
</dbReference>
<feature type="domain" description="Vps72/YL1 C-terminal" evidence="4">
    <location>
        <begin position="263"/>
        <end position="292"/>
    </location>
</feature>
<dbReference type="Pfam" id="PF05764">
    <property type="entry name" value="YL1"/>
    <property type="match status" value="1"/>
</dbReference>
<gene>
    <name evidence="5" type="ORF">g.9949</name>
</gene>
<name>A0A1B6M5H0_9HEMI</name>
<feature type="compositionally biased region" description="Basic and acidic residues" evidence="3">
    <location>
        <begin position="87"/>
        <end position="108"/>
    </location>
</feature>
<evidence type="ECO:0000256" key="3">
    <source>
        <dbReference type="SAM" id="MobiDB-lite"/>
    </source>
</evidence>
<proteinExistence type="inferred from homology"/>
<comment type="similarity">
    <text evidence="1">Belongs to the VPS72/YL1 family.</text>
</comment>
<dbReference type="SMART" id="SM00993">
    <property type="entry name" value="YL1_C"/>
    <property type="match status" value="1"/>
</dbReference>
<feature type="compositionally biased region" description="Basic and acidic residues" evidence="3">
    <location>
        <begin position="145"/>
        <end position="154"/>
    </location>
</feature>
<dbReference type="InterPro" id="IPR046757">
    <property type="entry name" value="YL1_N"/>
</dbReference>
<dbReference type="Pfam" id="PF08265">
    <property type="entry name" value="YL1_C"/>
    <property type="match status" value="1"/>
</dbReference>
<feature type="region of interest" description="Disordered" evidence="3">
    <location>
        <begin position="1"/>
        <end position="169"/>
    </location>
</feature>
<protein>
    <recommendedName>
        <fullName evidence="2">Vacuolar protein sorting-associated protein 72 homolog</fullName>
    </recommendedName>
</protein>
<dbReference type="AlphaFoldDB" id="A0A1B6M5H0"/>
<evidence type="ECO:0000256" key="2">
    <source>
        <dbReference type="ARBA" id="ARBA00020000"/>
    </source>
</evidence>
<organism evidence="5">
    <name type="scientific">Graphocephala atropunctata</name>
    <dbReference type="NCBI Taxonomy" id="36148"/>
    <lineage>
        <taxon>Eukaryota</taxon>
        <taxon>Metazoa</taxon>
        <taxon>Ecdysozoa</taxon>
        <taxon>Arthropoda</taxon>
        <taxon>Hexapoda</taxon>
        <taxon>Insecta</taxon>
        <taxon>Pterygota</taxon>
        <taxon>Neoptera</taxon>
        <taxon>Paraneoptera</taxon>
        <taxon>Hemiptera</taxon>
        <taxon>Auchenorrhyncha</taxon>
        <taxon>Membracoidea</taxon>
        <taxon>Cicadellidae</taxon>
        <taxon>Cicadellinae</taxon>
        <taxon>Cicadellini</taxon>
        <taxon>Graphocephala</taxon>
    </lineage>
</organism>
<dbReference type="InterPro" id="IPR013272">
    <property type="entry name" value="Vps72/YL1_C"/>
</dbReference>
<dbReference type="PANTHER" id="PTHR13275">
    <property type="entry name" value="YL-1 PROTEIN TRANSCRIPTION FACTOR-LIKE 1"/>
    <property type="match status" value="1"/>
</dbReference>
<sequence length="387" mass="44251">MAASREKRGNAGNKLAKLLNEEEEDDFYKTTYGGFEEVENDDDYQSEEEAEDEVDSDFSIEENDEVKSDDDEETTKKRQKKGLYTKAYKEPKIVVKKLDSGSKPDTERPRKKRKLAQDADPFLADLTERKSTRHSTAVKSAETAQRVRDRALERRKNRRSAGEPVYKPTQEELLEEAKLTELENLKSLEKYQKLELERKKCRTVKKVYTGPTVRHHSISMPLLGDDGHTVEGRYERTFVTFSDEETMASVLPPSEPPKHPRRQFCPITRLPARFLDPVTQLPYCNVVAFRVLREAYYQQLEARGDRGSVDVAAWLAHRQTSKTSQNIKMDPSMIQITKVREEPEKSVPTESTAPVPALTSLPTIPLARIPLPEEVIPLTSPTKPMIM</sequence>
<accession>A0A1B6M5H0</accession>
<evidence type="ECO:0000313" key="5">
    <source>
        <dbReference type="EMBL" id="JAT31162.1"/>
    </source>
</evidence>
<evidence type="ECO:0000256" key="1">
    <source>
        <dbReference type="ARBA" id="ARBA00006832"/>
    </source>
</evidence>
<dbReference type="EMBL" id="GEBQ01008815">
    <property type="protein sequence ID" value="JAT31162.1"/>
    <property type="molecule type" value="Transcribed_RNA"/>
</dbReference>
<dbReference type="PANTHER" id="PTHR13275:SF4">
    <property type="entry name" value="VACUOLAR PROTEIN SORTING-ASSOCIATED PROTEIN 72 HOMOLOG"/>
    <property type="match status" value="1"/>
</dbReference>
<evidence type="ECO:0000259" key="4">
    <source>
        <dbReference type="SMART" id="SM00993"/>
    </source>
</evidence>